<comment type="caution">
    <text evidence="2">The sequence shown here is derived from an EMBL/GenBank/DDBJ whole genome shotgun (WGS) entry which is preliminary data.</text>
</comment>
<feature type="region of interest" description="Disordered" evidence="1">
    <location>
        <begin position="51"/>
        <end position="71"/>
    </location>
</feature>
<evidence type="ECO:0000313" key="2">
    <source>
        <dbReference type="EMBL" id="EFA78107.1"/>
    </source>
</evidence>
<proteinExistence type="predicted"/>
<feature type="region of interest" description="Disordered" evidence="1">
    <location>
        <begin position="438"/>
        <end position="521"/>
    </location>
</feature>
<feature type="compositionally biased region" description="Basic and acidic residues" evidence="1">
    <location>
        <begin position="299"/>
        <end position="309"/>
    </location>
</feature>
<dbReference type="InParanoid" id="D3BJM7"/>
<protein>
    <recommendedName>
        <fullName evidence="4">BZIP domain-containing protein</fullName>
    </recommendedName>
</protein>
<sequence>MIGRETPKKNTNLGSSPPLSYHPNSTLPIQYQPNINSYIQPLQIGQQTMHSIQAPPQPQRILPNQPPPQNTFHFNSFINPINIPSIKEEQLQNNQSTTSNNNNSNFHKFKLSNSVNTYIPPHQQQQQQQQSTSTNNLSSSGGLPIPPPPGSLHIGNNALGSTQLQPQQNSSTSTNTTPNTTSEYPTLFNSLLGGHSPNMVSGIFQSPSSSSSSLNAPPISPNSPQSPSSSNSSSMGSPNAILSSPTSTTTNTTNQLSQSQTLSNPNASNTTTPKVDANNNSPTKATKPKPNRSPSSIARRREQHREHERQRRLKQKQLLSSATEVRQENTSLLLKVAQLKNELIISQNSYAQMAQSYEDLMNTFNYVSYENSSLKKEIEHYKFGAPIAQQKLFPNNINPPAGSILVHSPPLPLVGPSISSLPHPVMYPQIKKEISLSPQANTTGTSTPNNNQQNTYGISPQQQQQLPNNLHMNQYGSLIPPPPPSNNKDQQPQQPNSNSYLWSTNGQTPNNSQFSPPPNFHSSHNYSTDHIQDKLMWAIICVTSLISSGIINCCVEYGGFLIRQTLSIY</sequence>
<feature type="compositionally biased region" description="Polar residues" evidence="1">
    <location>
        <begin position="486"/>
        <end position="508"/>
    </location>
</feature>
<name>D3BJM7_HETP5</name>
<evidence type="ECO:0000313" key="3">
    <source>
        <dbReference type="Proteomes" id="UP000001396"/>
    </source>
</evidence>
<feature type="compositionally biased region" description="Low complexity" evidence="1">
    <location>
        <begin position="509"/>
        <end position="521"/>
    </location>
</feature>
<accession>D3BJM7</accession>
<dbReference type="RefSeq" id="XP_020430234.1">
    <property type="nucleotide sequence ID" value="XM_020579559.1"/>
</dbReference>
<feature type="compositionally biased region" description="Polar residues" evidence="1">
    <location>
        <begin position="267"/>
        <end position="284"/>
    </location>
</feature>
<feature type="region of interest" description="Disordered" evidence="1">
    <location>
        <begin position="121"/>
        <end position="324"/>
    </location>
</feature>
<dbReference type="AlphaFoldDB" id="D3BJM7"/>
<feature type="compositionally biased region" description="Low complexity" evidence="1">
    <location>
        <begin position="460"/>
        <end position="470"/>
    </location>
</feature>
<evidence type="ECO:0008006" key="4">
    <source>
        <dbReference type="Google" id="ProtNLM"/>
    </source>
</evidence>
<reference evidence="2 3" key="1">
    <citation type="journal article" date="2011" name="Genome Res.">
        <title>Phylogeny-wide analysis of social amoeba genomes highlights ancient origins for complex intercellular communication.</title>
        <authorList>
            <person name="Heidel A.J."/>
            <person name="Lawal H.M."/>
            <person name="Felder M."/>
            <person name="Schilde C."/>
            <person name="Helps N.R."/>
            <person name="Tunggal B."/>
            <person name="Rivero F."/>
            <person name="John U."/>
            <person name="Schleicher M."/>
            <person name="Eichinger L."/>
            <person name="Platzer M."/>
            <person name="Noegel A.A."/>
            <person name="Schaap P."/>
            <person name="Gloeckner G."/>
        </authorList>
    </citation>
    <scope>NUCLEOTIDE SEQUENCE [LARGE SCALE GENOMIC DNA]</scope>
    <source>
        <strain evidence="3">ATCC 26659 / Pp 5 / PN500</strain>
    </source>
</reference>
<feature type="compositionally biased region" description="Polar residues" evidence="1">
    <location>
        <begin position="438"/>
        <end position="459"/>
    </location>
</feature>
<feature type="compositionally biased region" description="Low complexity" evidence="1">
    <location>
        <begin position="161"/>
        <end position="182"/>
    </location>
</feature>
<dbReference type="Proteomes" id="UP000001396">
    <property type="component" value="Unassembled WGS sequence"/>
</dbReference>
<organism evidence="2 3">
    <name type="scientific">Heterostelium pallidum (strain ATCC 26659 / Pp 5 / PN500)</name>
    <name type="common">Cellular slime mold</name>
    <name type="synonym">Polysphondylium pallidum</name>
    <dbReference type="NCBI Taxonomy" id="670386"/>
    <lineage>
        <taxon>Eukaryota</taxon>
        <taxon>Amoebozoa</taxon>
        <taxon>Evosea</taxon>
        <taxon>Eumycetozoa</taxon>
        <taxon>Dictyostelia</taxon>
        <taxon>Acytosteliales</taxon>
        <taxon>Acytosteliaceae</taxon>
        <taxon>Heterostelium</taxon>
    </lineage>
</organism>
<feature type="compositionally biased region" description="Low complexity" evidence="1">
    <location>
        <begin position="123"/>
        <end position="143"/>
    </location>
</feature>
<dbReference type="EMBL" id="ADBJ01000038">
    <property type="protein sequence ID" value="EFA78107.1"/>
    <property type="molecule type" value="Genomic_DNA"/>
</dbReference>
<feature type="compositionally biased region" description="Low complexity" evidence="1">
    <location>
        <begin position="206"/>
        <end position="266"/>
    </location>
</feature>
<evidence type="ECO:0000256" key="1">
    <source>
        <dbReference type="SAM" id="MobiDB-lite"/>
    </source>
</evidence>
<feature type="region of interest" description="Disordered" evidence="1">
    <location>
        <begin position="1"/>
        <end position="26"/>
    </location>
</feature>
<feature type="compositionally biased region" description="Polar residues" evidence="1">
    <location>
        <begin position="9"/>
        <end position="26"/>
    </location>
</feature>
<dbReference type="CDD" id="cd14686">
    <property type="entry name" value="bZIP"/>
    <property type="match status" value="1"/>
</dbReference>
<keyword evidence="3" id="KW-1185">Reference proteome</keyword>
<dbReference type="GeneID" id="31364233"/>
<gene>
    <name evidence="2" type="ORF">PPL_08755</name>
</gene>